<keyword evidence="3" id="KW-1003">Cell membrane</keyword>
<feature type="transmembrane region" description="Helical" evidence="8">
    <location>
        <begin position="117"/>
        <end position="134"/>
    </location>
</feature>
<dbReference type="InterPro" id="IPR005829">
    <property type="entry name" value="Sugar_transporter_CS"/>
</dbReference>
<feature type="transmembrane region" description="Helical" evidence="8">
    <location>
        <begin position="12"/>
        <end position="34"/>
    </location>
</feature>
<dbReference type="FunFam" id="1.20.1250.20:FF:000218">
    <property type="entry name" value="facilitated trehalose transporter Tret1"/>
    <property type="match status" value="1"/>
</dbReference>
<keyword evidence="5 8" id="KW-0812">Transmembrane</keyword>
<dbReference type="PROSITE" id="PS50850">
    <property type="entry name" value="MFS"/>
    <property type="match status" value="1"/>
</dbReference>
<protein>
    <recommendedName>
        <fullName evidence="9">Major facilitator superfamily (MFS) profile domain-containing protein</fullName>
    </recommendedName>
</protein>
<dbReference type="AlphaFoldDB" id="A0AAN7P3K0"/>
<feature type="domain" description="Major facilitator superfamily (MFS) profile" evidence="9">
    <location>
        <begin position="10"/>
        <end position="448"/>
    </location>
</feature>
<dbReference type="GO" id="GO:0022857">
    <property type="term" value="F:transmembrane transporter activity"/>
    <property type="evidence" value="ECO:0007669"/>
    <property type="project" value="InterPro"/>
</dbReference>
<feature type="transmembrane region" description="Helical" evidence="8">
    <location>
        <begin position="322"/>
        <end position="344"/>
    </location>
</feature>
<evidence type="ECO:0000256" key="3">
    <source>
        <dbReference type="ARBA" id="ARBA00022475"/>
    </source>
</evidence>
<evidence type="ECO:0000256" key="8">
    <source>
        <dbReference type="SAM" id="Phobius"/>
    </source>
</evidence>
<gene>
    <name evidence="10" type="ORF">RN001_014018</name>
</gene>
<feature type="transmembrane region" description="Helical" evidence="8">
    <location>
        <begin position="60"/>
        <end position="80"/>
    </location>
</feature>
<dbReference type="PANTHER" id="PTHR48021">
    <property type="match status" value="1"/>
</dbReference>
<feature type="transmembrane region" description="Helical" evidence="8">
    <location>
        <begin position="146"/>
        <end position="164"/>
    </location>
</feature>
<evidence type="ECO:0000256" key="4">
    <source>
        <dbReference type="ARBA" id="ARBA00022597"/>
    </source>
</evidence>
<evidence type="ECO:0000259" key="9">
    <source>
        <dbReference type="PROSITE" id="PS50850"/>
    </source>
</evidence>
<keyword evidence="11" id="KW-1185">Reference proteome</keyword>
<evidence type="ECO:0000313" key="10">
    <source>
        <dbReference type="EMBL" id="KAK4874658.1"/>
    </source>
</evidence>
<feature type="transmembrane region" description="Helical" evidence="8">
    <location>
        <begin position="257"/>
        <end position="276"/>
    </location>
</feature>
<dbReference type="InterPro" id="IPR020846">
    <property type="entry name" value="MFS_dom"/>
</dbReference>
<feature type="transmembrane region" description="Helical" evidence="8">
    <location>
        <begin position="170"/>
        <end position="191"/>
    </location>
</feature>
<dbReference type="PANTHER" id="PTHR48021:SF1">
    <property type="entry name" value="GH07001P-RELATED"/>
    <property type="match status" value="1"/>
</dbReference>
<evidence type="ECO:0000256" key="6">
    <source>
        <dbReference type="ARBA" id="ARBA00022989"/>
    </source>
</evidence>
<feature type="transmembrane region" description="Helical" evidence="8">
    <location>
        <begin position="296"/>
        <end position="315"/>
    </location>
</feature>
<feature type="transmembrane region" description="Helical" evidence="8">
    <location>
        <begin position="87"/>
        <end position="105"/>
    </location>
</feature>
<evidence type="ECO:0000256" key="2">
    <source>
        <dbReference type="ARBA" id="ARBA00022448"/>
    </source>
</evidence>
<dbReference type="PROSITE" id="PS00216">
    <property type="entry name" value="SUGAR_TRANSPORT_1"/>
    <property type="match status" value="1"/>
</dbReference>
<proteinExistence type="predicted"/>
<organism evidence="10 11">
    <name type="scientific">Aquatica leii</name>
    <dbReference type="NCBI Taxonomy" id="1421715"/>
    <lineage>
        <taxon>Eukaryota</taxon>
        <taxon>Metazoa</taxon>
        <taxon>Ecdysozoa</taxon>
        <taxon>Arthropoda</taxon>
        <taxon>Hexapoda</taxon>
        <taxon>Insecta</taxon>
        <taxon>Pterygota</taxon>
        <taxon>Neoptera</taxon>
        <taxon>Endopterygota</taxon>
        <taxon>Coleoptera</taxon>
        <taxon>Polyphaga</taxon>
        <taxon>Elateriformia</taxon>
        <taxon>Elateroidea</taxon>
        <taxon>Lampyridae</taxon>
        <taxon>Luciolinae</taxon>
        <taxon>Aquatica</taxon>
    </lineage>
</organism>
<dbReference type="EMBL" id="JARPUR010000006">
    <property type="protein sequence ID" value="KAK4874658.1"/>
    <property type="molecule type" value="Genomic_DNA"/>
</dbReference>
<dbReference type="InterPro" id="IPR036259">
    <property type="entry name" value="MFS_trans_sf"/>
</dbReference>
<feature type="transmembrane region" description="Helical" evidence="8">
    <location>
        <begin position="393"/>
        <end position="413"/>
    </location>
</feature>
<evidence type="ECO:0000256" key="1">
    <source>
        <dbReference type="ARBA" id="ARBA00004651"/>
    </source>
</evidence>
<dbReference type="InterPro" id="IPR005828">
    <property type="entry name" value="MFS_sugar_transport-like"/>
</dbReference>
<evidence type="ECO:0000313" key="11">
    <source>
        <dbReference type="Proteomes" id="UP001353858"/>
    </source>
</evidence>
<dbReference type="InterPro" id="IPR050549">
    <property type="entry name" value="MFS_Trehalose_Transporter"/>
</dbReference>
<dbReference type="GO" id="GO:0005886">
    <property type="term" value="C:plasma membrane"/>
    <property type="evidence" value="ECO:0007669"/>
    <property type="project" value="UniProtKB-SubCell"/>
</dbReference>
<feature type="transmembrane region" description="Helical" evidence="8">
    <location>
        <begin position="425"/>
        <end position="444"/>
    </location>
</feature>
<comment type="subcellular location">
    <subcellularLocation>
        <location evidence="1">Cell membrane</location>
        <topology evidence="1">Multi-pass membrane protein</topology>
    </subcellularLocation>
</comment>
<accession>A0AAN7P3K0</accession>
<dbReference type="Gene3D" id="1.20.1250.20">
    <property type="entry name" value="MFS general substrate transporter like domains"/>
    <property type="match status" value="1"/>
</dbReference>
<keyword evidence="7 8" id="KW-0472">Membrane</keyword>
<keyword evidence="6 8" id="KW-1133">Transmembrane helix</keyword>
<dbReference type="SUPFAM" id="SSF103473">
    <property type="entry name" value="MFS general substrate transporter"/>
    <property type="match status" value="1"/>
</dbReference>
<comment type="caution">
    <text evidence="10">The sequence shown here is derived from an EMBL/GenBank/DDBJ whole genome shotgun (WGS) entry which is preliminary data.</text>
</comment>
<reference evidence="11" key="1">
    <citation type="submission" date="2023-01" db="EMBL/GenBank/DDBJ databases">
        <title>Key to firefly adult light organ development and bioluminescence: homeobox transcription factors regulate luciferase expression and transportation to peroxisome.</title>
        <authorList>
            <person name="Fu X."/>
        </authorList>
    </citation>
    <scope>NUCLEOTIDE SEQUENCE [LARGE SCALE GENOMIC DNA]</scope>
</reference>
<dbReference type="PROSITE" id="PS00217">
    <property type="entry name" value="SUGAR_TRANSPORT_2"/>
    <property type="match status" value="1"/>
</dbReference>
<evidence type="ECO:0000256" key="5">
    <source>
        <dbReference type="ARBA" id="ARBA00022692"/>
    </source>
</evidence>
<keyword evidence="4" id="KW-0762">Sugar transport</keyword>
<dbReference type="Proteomes" id="UP001353858">
    <property type="component" value="Unassembled WGS sequence"/>
</dbReference>
<sequence length="463" mass="50338">MTVLQCANDIKYVQYLSTIIASLGAASMGTSFSWSSPSIPMLTSSDSPIGVQLTHEQASWVASCFPLGMIPGSILAGVSLSKIGHKNIFFCCSVLFLTSWILVTVSNSLTLLVTGRIIGGLAGGAQISILQLYVGEIADKNIRGKLAVFPTANAQVGLLIGLGIGPFVSFQAYSIICAVIALVYGVTVLFIPQSPYFLMKKDKEQDAQKSLQMLIATLRTKNKNEASLQEIRSTIEYQTKNKFTIKKLLVERRYRNSLLMVIVIKTLSDFSGGYAINSYVQTVLDESNSSLSPEVASLIYGVIQVVSIFSSAFLIDKVGRKPLSIVSSGGAALALISEGVYFYLKDVKHIDTNDFNFLPVLALCIYRLMVSLSLSSLPYVLVSELFSVDAKEMCALIFGTYSSILMFTNIKIFNPILEAAGFHTLFWIFSASCILAIVFVAVLLPETKGISFNAIQDKLDSKK</sequence>
<evidence type="ECO:0000256" key="7">
    <source>
        <dbReference type="ARBA" id="ARBA00023136"/>
    </source>
</evidence>
<dbReference type="Pfam" id="PF00083">
    <property type="entry name" value="Sugar_tr"/>
    <property type="match status" value="1"/>
</dbReference>
<name>A0AAN7P3K0_9COLE</name>
<feature type="transmembrane region" description="Helical" evidence="8">
    <location>
        <begin position="356"/>
        <end position="381"/>
    </location>
</feature>
<keyword evidence="2" id="KW-0813">Transport</keyword>